<reference evidence="5 6" key="1">
    <citation type="submission" date="2018-03" db="EMBL/GenBank/DDBJ databases">
        <title>Genomic Encyclopedia of Type Strains, Phase III (KMG-III): the genomes of soil and plant-associated and newly described type strains.</title>
        <authorList>
            <person name="Whitman W."/>
        </authorList>
    </citation>
    <scope>NUCLEOTIDE SEQUENCE [LARGE SCALE GENOMIC DNA]</scope>
    <source>
        <strain evidence="5 6">CGMCC 1.12700</strain>
    </source>
</reference>
<evidence type="ECO:0000313" key="6">
    <source>
        <dbReference type="Proteomes" id="UP000240572"/>
    </source>
</evidence>
<dbReference type="PANTHER" id="PTHR43143:SF1">
    <property type="entry name" value="SERINE_THREONINE-PROTEIN PHOSPHATASE CPPED1"/>
    <property type="match status" value="1"/>
</dbReference>
<dbReference type="EMBL" id="PYGD01000002">
    <property type="protein sequence ID" value="PSK93079.1"/>
    <property type="molecule type" value="Genomic_DNA"/>
</dbReference>
<sequence length="492" mass="54244">MQRRSFLRSLGLLSAGLALPAAPALARAVAFVTRQVNGKVTAQGRGIAGVAVSDGYSVVLTDQQGRYQLQPHYDARFVFISLPAGYEIPNEQGIARFYQPLDPAAAQQVADFALQAMKGGDERHSFIVWADPQMRNNGYDAEQFHTTSVPDTKAHVATLSHGPVFGIGCGDIAFDHFEVYEDYKKGVAAVGIPFFSLIGNHDMDYTARTDNGSQATFNQLFGPTYYSFNRGKVHYVVLDDVFFIGAGHRYIGYITEEQLRWLERDLKFVPAGSTVVVAMHIPSNTGAQAREALKEDPIGGVVMNRQALYKLLQPYKVQIISGHTHWNEVWEQDNITEHNLGTLCGAWWSGPVCGDGTPNGYGVFEVNGSDISWHYKATGFDRQHQMRLYKPGAVPGKPGSFMANVWNADERWAIEWLEDGVAKGAMTPYTGLDPLAVELYEGAEKPSRNKGVEPNITSHLFIATPSATARMLTVKATDRSGKVYEERLMLNA</sequence>
<feature type="chain" id="PRO_5015183351" evidence="1">
    <location>
        <begin position="27"/>
        <end position="492"/>
    </location>
</feature>
<dbReference type="InterPro" id="IPR029052">
    <property type="entry name" value="Metallo-depent_PP-like"/>
</dbReference>
<dbReference type="InterPro" id="IPR051918">
    <property type="entry name" value="STPP_CPPED1"/>
</dbReference>
<evidence type="ECO:0000259" key="2">
    <source>
        <dbReference type="Pfam" id="PF00149"/>
    </source>
</evidence>
<dbReference type="InterPro" id="IPR032285">
    <property type="entry name" value="Metallophos_N"/>
</dbReference>
<dbReference type="AlphaFoldDB" id="A0A2P8D7A5"/>
<dbReference type="OrthoDB" id="1776264at2"/>
<keyword evidence="1" id="KW-0732">Signal</keyword>
<dbReference type="Proteomes" id="UP000240572">
    <property type="component" value="Unassembled WGS sequence"/>
</dbReference>
<evidence type="ECO:0000259" key="4">
    <source>
        <dbReference type="Pfam" id="PF16371"/>
    </source>
</evidence>
<dbReference type="SUPFAM" id="SSF56300">
    <property type="entry name" value="Metallo-dependent phosphatases"/>
    <property type="match status" value="1"/>
</dbReference>
<evidence type="ECO:0000259" key="3">
    <source>
        <dbReference type="Pfam" id="PF16370"/>
    </source>
</evidence>
<feature type="domain" description="Calcineurin-like phosphoesterase N-terminal" evidence="4">
    <location>
        <begin position="38"/>
        <end position="114"/>
    </location>
</feature>
<feature type="domain" description="Calcineurin-like phosphoesterase C-terminal" evidence="3">
    <location>
        <begin position="337"/>
        <end position="484"/>
    </location>
</feature>
<dbReference type="Pfam" id="PF00149">
    <property type="entry name" value="Metallophos"/>
    <property type="match status" value="1"/>
</dbReference>
<dbReference type="RefSeq" id="WP_106522110.1">
    <property type="nucleotide sequence ID" value="NZ_PYGD01000002.1"/>
</dbReference>
<dbReference type="PANTHER" id="PTHR43143">
    <property type="entry name" value="METALLOPHOSPHOESTERASE, CALCINEURIN SUPERFAMILY"/>
    <property type="match status" value="1"/>
</dbReference>
<name>A0A2P8D7A5_9BACT</name>
<dbReference type="Gene3D" id="3.60.21.10">
    <property type="match status" value="1"/>
</dbReference>
<comment type="caution">
    <text evidence="5">The sequence shown here is derived from an EMBL/GenBank/DDBJ whole genome shotgun (WGS) entry which is preliminary data.</text>
</comment>
<keyword evidence="6" id="KW-1185">Reference proteome</keyword>
<dbReference type="PROSITE" id="PS51318">
    <property type="entry name" value="TAT"/>
    <property type="match status" value="1"/>
</dbReference>
<evidence type="ECO:0000313" key="5">
    <source>
        <dbReference type="EMBL" id="PSK93079.1"/>
    </source>
</evidence>
<protein>
    <submittedName>
        <fullName evidence="5">Calcineurin-like phosphoesterase family protein</fullName>
    </submittedName>
</protein>
<dbReference type="Pfam" id="PF16370">
    <property type="entry name" value="MetallophosC"/>
    <property type="match status" value="1"/>
</dbReference>
<feature type="signal peptide" evidence="1">
    <location>
        <begin position="1"/>
        <end position="26"/>
    </location>
</feature>
<dbReference type="Pfam" id="PF16371">
    <property type="entry name" value="MetallophosN"/>
    <property type="match status" value="1"/>
</dbReference>
<dbReference type="InterPro" id="IPR006311">
    <property type="entry name" value="TAT_signal"/>
</dbReference>
<evidence type="ECO:0000256" key="1">
    <source>
        <dbReference type="SAM" id="SignalP"/>
    </source>
</evidence>
<accession>A0A2P8D7A5</accession>
<dbReference type="InterPro" id="IPR004843">
    <property type="entry name" value="Calcineurin-like_PHP"/>
</dbReference>
<proteinExistence type="predicted"/>
<feature type="domain" description="Calcineurin-like phosphoesterase" evidence="2">
    <location>
        <begin position="167"/>
        <end position="326"/>
    </location>
</feature>
<organism evidence="5 6">
    <name type="scientific">Taibaiella chishuiensis</name>
    <dbReference type="NCBI Taxonomy" id="1434707"/>
    <lineage>
        <taxon>Bacteria</taxon>
        <taxon>Pseudomonadati</taxon>
        <taxon>Bacteroidota</taxon>
        <taxon>Chitinophagia</taxon>
        <taxon>Chitinophagales</taxon>
        <taxon>Chitinophagaceae</taxon>
        <taxon>Taibaiella</taxon>
    </lineage>
</organism>
<gene>
    <name evidence="5" type="ORF">B0I18_10248</name>
</gene>
<dbReference type="InterPro" id="IPR032288">
    <property type="entry name" value="Metallophos_C"/>
</dbReference>
<dbReference type="GO" id="GO:0016787">
    <property type="term" value="F:hydrolase activity"/>
    <property type="evidence" value="ECO:0007669"/>
    <property type="project" value="InterPro"/>
</dbReference>